<dbReference type="Pfam" id="PF25516">
    <property type="entry name" value="PTPase"/>
    <property type="match status" value="1"/>
</dbReference>
<reference evidence="3" key="1">
    <citation type="journal article" date="2014" name="Front. Microbiol.">
        <title>High frequency of phylogenetically diverse reductive dehalogenase-homologous genes in deep subseafloor sedimentary metagenomes.</title>
        <authorList>
            <person name="Kawai M."/>
            <person name="Futagami T."/>
            <person name="Toyoda A."/>
            <person name="Takaki Y."/>
            <person name="Nishi S."/>
            <person name="Hori S."/>
            <person name="Arai W."/>
            <person name="Tsubouchi T."/>
            <person name="Morono Y."/>
            <person name="Uchiyama I."/>
            <person name="Ito T."/>
            <person name="Fujiyama A."/>
            <person name="Inagaki F."/>
            <person name="Takami H."/>
        </authorList>
    </citation>
    <scope>NUCLEOTIDE SEQUENCE</scope>
    <source>
        <strain evidence="3">Expedition CK06-06</strain>
    </source>
</reference>
<feature type="compositionally biased region" description="Polar residues" evidence="1">
    <location>
        <begin position="94"/>
        <end position="103"/>
    </location>
</feature>
<feature type="region of interest" description="Disordered" evidence="1">
    <location>
        <begin position="94"/>
        <end position="114"/>
    </location>
</feature>
<dbReference type="Gene3D" id="3.30.1370.50">
    <property type="entry name" value="R3H-like domain"/>
    <property type="match status" value="1"/>
</dbReference>
<dbReference type="InterPro" id="IPR036867">
    <property type="entry name" value="R3H_dom_sf"/>
</dbReference>
<evidence type="ECO:0000259" key="2">
    <source>
        <dbReference type="PROSITE" id="PS51061"/>
    </source>
</evidence>
<dbReference type="Pfam" id="PF01424">
    <property type="entry name" value="R3H"/>
    <property type="match status" value="1"/>
</dbReference>
<dbReference type="PROSITE" id="PS51061">
    <property type="entry name" value="R3H"/>
    <property type="match status" value="1"/>
</dbReference>
<gene>
    <name evidence="3" type="ORF">S03H2_50611</name>
</gene>
<dbReference type="AlphaFoldDB" id="X1IBW7"/>
<dbReference type="GO" id="GO:0003676">
    <property type="term" value="F:nucleic acid binding"/>
    <property type="evidence" value="ECO:0007669"/>
    <property type="project" value="InterPro"/>
</dbReference>
<name>X1IBW7_9ZZZZ</name>
<evidence type="ECO:0000313" key="3">
    <source>
        <dbReference type="EMBL" id="GAH66770.1"/>
    </source>
</evidence>
<evidence type="ECO:0000256" key="1">
    <source>
        <dbReference type="SAM" id="MobiDB-lite"/>
    </source>
</evidence>
<feature type="domain" description="R3H" evidence="2">
    <location>
        <begin position="53"/>
        <end position="114"/>
    </location>
</feature>
<proteinExistence type="predicted"/>
<dbReference type="CDD" id="cd02645">
    <property type="entry name" value="R3H_AAA"/>
    <property type="match status" value="1"/>
</dbReference>
<dbReference type="InterPro" id="IPR058670">
    <property type="entry name" value="PTPase_dom"/>
</dbReference>
<dbReference type="SUPFAM" id="SSF82708">
    <property type="entry name" value="R3H domain"/>
    <property type="match status" value="1"/>
</dbReference>
<organism evidence="3">
    <name type="scientific">marine sediment metagenome</name>
    <dbReference type="NCBI Taxonomy" id="412755"/>
    <lineage>
        <taxon>unclassified sequences</taxon>
        <taxon>metagenomes</taxon>
        <taxon>ecological metagenomes</taxon>
    </lineage>
</organism>
<accession>X1IBW7</accession>
<feature type="non-terminal residue" evidence="3">
    <location>
        <position position="1"/>
    </location>
</feature>
<dbReference type="InterPro" id="IPR001374">
    <property type="entry name" value="R3H_dom"/>
</dbReference>
<protein>
    <recommendedName>
        <fullName evidence="2">R3H domain-containing protein</fullName>
    </recommendedName>
</protein>
<dbReference type="EMBL" id="BARU01032065">
    <property type="protein sequence ID" value="GAH66770.1"/>
    <property type="molecule type" value="Genomic_DNA"/>
</dbReference>
<comment type="caution">
    <text evidence="3">The sequence shown here is derived from an EMBL/GenBank/DDBJ whole genome shotgun (WGS) entry which is preliminary data.</text>
</comment>
<dbReference type="InterPro" id="IPR034081">
    <property type="entry name" value="R3H_AAA"/>
</dbReference>
<sequence length="114" mass="12988">SKHYYRRKPQKVRDAEVANLPIYVLKSNTPPQVRQLLNTLYPTEGTDKTNSFRFALNEAEEAVSQISSGQEGTVELSPQSAYIRRLQHLIAERNSLSSQSTGKEPNRRVRIFKG</sequence>
<dbReference type="SMART" id="SM00393">
    <property type="entry name" value="R3H"/>
    <property type="match status" value="1"/>
</dbReference>